<comment type="subcellular location">
    <subcellularLocation>
        <location evidence="1">Nucleus speckle</location>
    </subcellularLocation>
</comment>
<dbReference type="InterPro" id="IPR040050">
    <property type="entry name" value="ZNF830-like"/>
</dbReference>
<dbReference type="InterPro" id="IPR059039">
    <property type="entry name" value="ZNF380_CC"/>
</dbReference>
<dbReference type="PANTHER" id="PTHR13278:SF0">
    <property type="entry name" value="ZINC FINGER PROTEIN 830"/>
    <property type="match status" value="1"/>
</dbReference>
<dbReference type="GO" id="GO:0008270">
    <property type="term" value="F:zinc ion binding"/>
    <property type="evidence" value="ECO:0007669"/>
    <property type="project" value="UniProtKB-KW"/>
</dbReference>
<accession>A0A1S0U3Y1</accession>
<sequence>MYTASYSMKGQSHSAIARALENGLLLCIICNTQVKSKLWIAHSNGRKHRENVANFKKAAIANATSSKRNSEESTTSLSMAPLKKLKVDVNESNLKNINESTPWEKYSMTKMIENNTTYGQKTNVIKGVPEGFFEDEKLNSRVIDTIEKQASIEQQYIDFMRELDEAKQEEEHREENEEHVVAIEHDIELIDEQIEQWKRVNRLEVRRDKLYNTVAVKNERNTEPALVGQISDDDSDVDLTGWRNKGI</sequence>
<evidence type="ECO:0000256" key="1">
    <source>
        <dbReference type="ARBA" id="ARBA00004324"/>
    </source>
</evidence>
<dbReference type="FunCoup" id="A0A1I7VTF0">
    <property type="interactions" value="454"/>
</dbReference>
<dbReference type="OrthoDB" id="77607at2759"/>
<keyword evidence="10" id="KW-1185">Reference proteome</keyword>
<dbReference type="WBParaSite" id="EN70_6068">
    <property type="protein sequence ID" value="EN70_6068"/>
    <property type="gene ID" value="EN70_6068"/>
</dbReference>
<dbReference type="GO" id="GO:0005681">
    <property type="term" value="C:spliceosomal complex"/>
    <property type="evidence" value="ECO:0007669"/>
    <property type="project" value="InterPro"/>
</dbReference>
<dbReference type="GO" id="GO:0033260">
    <property type="term" value="P:nuclear DNA replication"/>
    <property type="evidence" value="ECO:0007669"/>
    <property type="project" value="TreeGrafter"/>
</dbReference>
<evidence type="ECO:0000259" key="8">
    <source>
        <dbReference type="Pfam" id="PF23406"/>
    </source>
</evidence>
<reference evidence="9 10" key="1">
    <citation type="submission" date="2012-04" db="EMBL/GenBank/DDBJ databases">
        <title>The Genome Sequence of Loa loa.</title>
        <authorList>
            <consortium name="The Broad Institute Genome Sequencing Platform"/>
            <consortium name="Broad Institute Genome Sequencing Center for Infectious Disease"/>
            <person name="Nutman T.B."/>
            <person name="Fink D.L."/>
            <person name="Russ C."/>
            <person name="Young S."/>
            <person name="Zeng Q."/>
            <person name="Gargeya S."/>
            <person name="Alvarado L."/>
            <person name="Berlin A."/>
            <person name="Chapman S.B."/>
            <person name="Chen Z."/>
            <person name="Freedman E."/>
            <person name="Gellesch M."/>
            <person name="Goldberg J."/>
            <person name="Griggs A."/>
            <person name="Gujja S."/>
            <person name="Heilman E.R."/>
            <person name="Heiman D."/>
            <person name="Howarth C."/>
            <person name="Mehta T."/>
            <person name="Neiman D."/>
            <person name="Pearson M."/>
            <person name="Roberts A."/>
            <person name="Saif S."/>
            <person name="Shea T."/>
            <person name="Shenoy N."/>
            <person name="Sisk P."/>
            <person name="Stolte C."/>
            <person name="Sykes S."/>
            <person name="White J."/>
            <person name="Yandava C."/>
            <person name="Haas B."/>
            <person name="Henn M.R."/>
            <person name="Nusbaum C."/>
            <person name="Birren B."/>
        </authorList>
    </citation>
    <scope>NUCLEOTIDE SEQUENCE [LARGE SCALE GENOMIC DNA]</scope>
</reference>
<dbReference type="GO" id="GO:0044773">
    <property type="term" value="P:mitotic DNA damage checkpoint signaling"/>
    <property type="evidence" value="ECO:0007669"/>
    <property type="project" value="TreeGrafter"/>
</dbReference>
<dbReference type="OMA" id="YIDFMRE"/>
<evidence type="ECO:0000313" key="11">
    <source>
        <dbReference type="WBParaSite" id="EN70_6068"/>
    </source>
</evidence>
<dbReference type="RefSeq" id="XP_003139558.1">
    <property type="nucleotide sequence ID" value="XM_003139510.2"/>
</dbReference>
<dbReference type="Proteomes" id="UP000095285">
    <property type="component" value="Unassembled WGS sequence"/>
</dbReference>
<name>A0A1I7VTF0_LOALO</name>
<dbReference type="EMBL" id="JH712223">
    <property type="protein sequence ID" value="EFO24513.1"/>
    <property type="molecule type" value="Genomic_DNA"/>
</dbReference>
<keyword evidence="2" id="KW-0217">Developmental protein</keyword>
<feature type="domain" description="ZNF380 coiled-coil" evidence="8">
    <location>
        <begin position="128"/>
        <end position="208"/>
    </location>
</feature>
<evidence type="ECO:0000256" key="3">
    <source>
        <dbReference type="ARBA" id="ARBA00022723"/>
    </source>
</evidence>
<keyword evidence="7" id="KW-0175">Coiled coil</keyword>
<keyword evidence="3" id="KW-0479">Metal-binding</keyword>
<organism evidence="10 11">
    <name type="scientific">Loa loa</name>
    <name type="common">Eye worm</name>
    <name type="synonym">Filaria loa</name>
    <dbReference type="NCBI Taxonomy" id="7209"/>
    <lineage>
        <taxon>Eukaryota</taxon>
        <taxon>Metazoa</taxon>
        <taxon>Ecdysozoa</taxon>
        <taxon>Nematoda</taxon>
        <taxon>Chromadorea</taxon>
        <taxon>Rhabditida</taxon>
        <taxon>Spirurina</taxon>
        <taxon>Spiruromorpha</taxon>
        <taxon>Filarioidea</taxon>
        <taxon>Onchocercidae</taxon>
        <taxon>Loa</taxon>
    </lineage>
</organism>
<dbReference type="GO" id="GO:0033314">
    <property type="term" value="P:mitotic DNA replication checkpoint signaling"/>
    <property type="evidence" value="ECO:0007669"/>
    <property type="project" value="TreeGrafter"/>
</dbReference>
<dbReference type="GO" id="GO:0003676">
    <property type="term" value="F:nucleic acid binding"/>
    <property type="evidence" value="ECO:0007669"/>
    <property type="project" value="InterPro"/>
</dbReference>
<dbReference type="KEGG" id="loa:LOAG_03973"/>
<dbReference type="GeneID" id="9941371"/>
<dbReference type="PANTHER" id="PTHR13278">
    <property type="entry name" value="ZINC FINGER PROTEIN 830"/>
    <property type="match status" value="1"/>
</dbReference>
<gene>
    <name evidence="9 11" type="ORF">LOAG_03973</name>
</gene>
<proteinExistence type="predicted"/>
<evidence type="ECO:0000256" key="6">
    <source>
        <dbReference type="ARBA" id="ARBA00023242"/>
    </source>
</evidence>
<protein>
    <submittedName>
        <fullName evidence="11">Zinc finger protein 830</fullName>
    </submittedName>
</protein>
<keyword evidence="4" id="KW-0863">Zinc-finger</keyword>
<evidence type="ECO:0000313" key="10">
    <source>
        <dbReference type="Proteomes" id="UP000095285"/>
    </source>
</evidence>
<dbReference type="STRING" id="7209.A0A1I7VTF0"/>
<dbReference type="eggNOG" id="KOG3032">
    <property type="taxonomic scope" value="Eukaryota"/>
</dbReference>
<accession>A0A1I7VTF0</accession>
<dbReference type="CTD" id="9941371"/>
<evidence type="ECO:0000256" key="5">
    <source>
        <dbReference type="ARBA" id="ARBA00022833"/>
    </source>
</evidence>
<keyword evidence="6" id="KW-0539">Nucleus</keyword>
<evidence type="ECO:0000256" key="2">
    <source>
        <dbReference type="ARBA" id="ARBA00022473"/>
    </source>
</evidence>
<evidence type="ECO:0000313" key="9">
    <source>
        <dbReference type="EMBL" id="EFO24513.1"/>
    </source>
</evidence>
<dbReference type="AlphaFoldDB" id="A0A1I7VTF0"/>
<dbReference type="Pfam" id="PF23406">
    <property type="entry name" value="ZNF380_CC"/>
    <property type="match status" value="1"/>
</dbReference>
<keyword evidence="5" id="KW-0862">Zinc</keyword>
<evidence type="ECO:0000256" key="7">
    <source>
        <dbReference type="SAM" id="Coils"/>
    </source>
</evidence>
<feature type="coiled-coil region" evidence="7">
    <location>
        <begin position="149"/>
        <end position="180"/>
    </location>
</feature>
<reference evidence="11" key="2">
    <citation type="submission" date="2016-11" db="UniProtKB">
        <authorList>
            <consortium name="WormBaseParasite"/>
        </authorList>
    </citation>
    <scope>IDENTIFICATION</scope>
</reference>
<evidence type="ECO:0000256" key="4">
    <source>
        <dbReference type="ARBA" id="ARBA00022771"/>
    </source>
</evidence>